<accession>A0A401LCY3</accession>
<dbReference type="Proteomes" id="UP000287361">
    <property type="component" value="Unassembled WGS sequence"/>
</dbReference>
<sequence length="163" mass="17337">MYPYFQKNQKPNPSNSSKLSVREASPADPLRQFLAENPAFGTLLFQVTGGQGAVPIERATVVISKALPNGHTLSVTTMTNESGKTAEISLPAPRRDKSQTPGGTDVFATYDALISAPGTVPVVVHDIPIFDGITTIQPVALSFDVSGARRDEAESITDTEPNL</sequence>
<keyword evidence="3" id="KW-1185">Reference proteome</keyword>
<reference evidence="2 3" key="1">
    <citation type="submission" date="2018-10" db="EMBL/GenBank/DDBJ databases">
        <title>Draft Genome Sequence of Anaerotignum sp. KCTC 15736.</title>
        <authorList>
            <person name="Choi S.H."/>
            <person name="Kim J.S."/>
            <person name="Kang S.W."/>
            <person name="Lee J.S."/>
            <person name="Park S.H."/>
        </authorList>
    </citation>
    <scope>NUCLEOTIDE SEQUENCE [LARGE SCALE GENOMIC DNA]</scope>
    <source>
        <strain evidence="2 3">KCTC 15736</strain>
    </source>
</reference>
<feature type="region of interest" description="Disordered" evidence="1">
    <location>
        <begin position="1"/>
        <end position="24"/>
    </location>
</feature>
<dbReference type="EMBL" id="BHVZ01000001">
    <property type="protein sequence ID" value="GCB29393.1"/>
    <property type="molecule type" value="Genomic_DNA"/>
</dbReference>
<evidence type="ECO:0000313" key="3">
    <source>
        <dbReference type="Proteomes" id="UP000287361"/>
    </source>
</evidence>
<feature type="compositionally biased region" description="Polar residues" evidence="1">
    <location>
        <begin position="1"/>
        <end position="19"/>
    </location>
</feature>
<comment type="caution">
    <text evidence="2">The sequence shown here is derived from an EMBL/GenBank/DDBJ whole genome shotgun (WGS) entry which is preliminary data.</text>
</comment>
<protein>
    <submittedName>
        <fullName evidence="2">Uncharacterized protein</fullName>
    </submittedName>
</protein>
<evidence type="ECO:0000313" key="2">
    <source>
        <dbReference type="EMBL" id="GCB29393.1"/>
    </source>
</evidence>
<dbReference type="OrthoDB" id="1819742at2"/>
<evidence type="ECO:0000256" key="1">
    <source>
        <dbReference type="SAM" id="MobiDB-lite"/>
    </source>
</evidence>
<name>A0A401LCY3_9FIRM</name>
<proteinExistence type="predicted"/>
<gene>
    <name evidence="2" type="ORF">KGMB03357_10540</name>
</gene>
<dbReference type="GeneID" id="86194051"/>
<dbReference type="RefSeq" id="WP_016406850.1">
    <property type="nucleotide sequence ID" value="NZ_DAVZTY010000018.1"/>
</dbReference>
<dbReference type="AlphaFoldDB" id="A0A401LCY3"/>
<organism evidence="2 3">
    <name type="scientific">Anaerotignum faecicola</name>
    <dbReference type="NCBI Taxonomy" id="2358141"/>
    <lineage>
        <taxon>Bacteria</taxon>
        <taxon>Bacillati</taxon>
        <taxon>Bacillota</taxon>
        <taxon>Clostridia</taxon>
        <taxon>Lachnospirales</taxon>
        <taxon>Anaerotignaceae</taxon>
        <taxon>Anaerotignum</taxon>
    </lineage>
</organism>